<dbReference type="AlphaFoldDB" id="A0A397VR80"/>
<accession>A0A397VR80</accession>
<comment type="caution">
    <text evidence="2">The sequence shown here is derived from an EMBL/GenBank/DDBJ whole genome shotgun (WGS) entry which is preliminary data.</text>
</comment>
<organism evidence="2 3">
    <name type="scientific">Gigaspora rosea</name>
    <dbReference type="NCBI Taxonomy" id="44941"/>
    <lineage>
        <taxon>Eukaryota</taxon>
        <taxon>Fungi</taxon>
        <taxon>Fungi incertae sedis</taxon>
        <taxon>Mucoromycota</taxon>
        <taxon>Glomeromycotina</taxon>
        <taxon>Glomeromycetes</taxon>
        <taxon>Diversisporales</taxon>
        <taxon>Gigasporaceae</taxon>
        <taxon>Gigaspora</taxon>
    </lineage>
</organism>
<gene>
    <name evidence="2" type="ORF">C2G38_2171015</name>
</gene>
<evidence type="ECO:0000256" key="1">
    <source>
        <dbReference type="SAM" id="Coils"/>
    </source>
</evidence>
<keyword evidence="1" id="KW-0175">Coiled coil</keyword>
<name>A0A397VR80_9GLOM</name>
<reference evidence="2 3" key="1">
    <citation type="submission" date="2018-06" db="EMBL/GenBank/DDBJ databases">
        <title>Comparative genomics reveals the genomic features of Rhizophagus irregularis, R. cerebriforme, R. diaphanum and Gigaspora rosea, and their symbiotic lifestyle signature.</title>
        <authorList>
            <person name="Morin E."/>
            <person name="San Clemente H."/>
            <person name="Chen E.C.H."/>
            <person name="De La Providencia I."/>
            <person name="Hainaut M."/>
            <person name="Kuo A."/>
            <person name="Kohler A."/>
            <person name="Murat C."/>
            <person name="Tang N."/>
            <person name="Roy S."/>
            <person name="Loubradou J."/>
            <person name="Henrissat B."/>
            <person name="Grigoriev I.V."/>
            <person name="Corradi N."/>
            <person name="Roux C."/>
            <person name="Martin F.M."/>
        </authorList>
    </citation>
    <scope>NUCLEOTIDE SEQUENCE [LARGE SCALE GENOMIC DNA]</scope>
    <source>
        <strain evidence="2 3">DAOM 194757</strain>
    </source>
</reference>
<sequence>MSETDLKSTSHLLRTMRYPYGKNKDQIILLYIQNKAIQYVYNSLYKPGKSLETLNNENKQLKKENKKLQQSKNRATHKVRQLSGSIVQFKCKHRHHISRIRAVAKCPPELKDNDLMTVPKSYILKCELFQNWLNDFELNIEVQCLVKFGQEFYRLFAEFLVGYDPQLKVLQPDHSLQYLPLGRRAHQMPDFIISSTYKLVNIAENLYSFYGGELLQSTEILDYSEIELLVQKLEMEYRKGLNYTKNVLKKPWPKFPTLKELSYVRFLEMDLKQKRFDDFGLKTALAKKSFFQEFSAFVRESNVQLHQYPQLYDFVKNKIWYIIVHQQQVEGLFNKWDIKTHPKMTNNTQQSRMRLSAIGMCTVQS</sequence>
<dbReference type="Proteomes" id="UP000266673">
    <property type="component" value="Unassembled WGS sequence"/>
</dbReference>
<keyword evidence="3" id="KW-1185">Reference proteome</keyword>
<dbReference type="OrthoDB" id="2438105at2759"/>
<proteinExistence type="predicted"/>
<protein>
    <submittedName>
        <fullName evidence="2">Uncharacterized protein</fullName>
    </submittedName>
</protein>
<evidence type="ECO:0000313" key="3">
    <source>
        <dbReference type="Proteomes" id="UP000266673"/>
    </source>
</evidence>
<dbReference type="EMBL" id="QKWP01000257">
    <property type="protein sequence ID" value="RIB23519.1"/>
    <property type="molecule type" value="Genomic_DNA"/>
</dbReference>
<evidence type="ECO:0000313" key="2">
    <source>
        <dbReference type="EMBL" id="RIB23519.1"/>
    </source>
</evidence>
<feature type="coiled-coil region" evidence="1">
    <location>
        <begin position="51"/>
        <end position="78"/>
    </location>
</feature>